<keyword evidence="2" id="KW-1185">Reference proteome</keyword>
<dbReference type="EMBL" id="JAUYZG010000006">
    <property type="protein sequence ID" value="KAK2904723.1"/>
    <property type="molecule type" value="Genomic_DNA"/>
</dbReference>
<evidence type="ECO:0000313" key="1">
    <source>
        <dbReference type="EMBL" id="KAK2904723.1"/>
    </source>
</evidence>
<protein>
    <submittedName>
        <fullName evidence="1">Uncharacterized protein</fullName>
    </submittedName>
</protein>
<accession>A0AA88U1C5</accession>
<comment type="caution">
    <text evidence="1">The sequence shown here is derived from an EMBL/GenBank/DDBJ whole genome shotgun (WGS) entry which is preliminary data.</text>
</comment>
<sequence length="81" mass="9140">MGSCVIEIWRHAALQGKVLQPPPSSETMIIRALKYDPDGPIVAGKWLRSLFKSRPEGTETRTQKLTPNYAVVKRTFCFHLA</sequence>
<gene>
    <name evidence="1" type="ORF">Q8A67_006522</name>
</gene>
<reference evidence="1" key="1">
    <citation type="submission" date="2023-08" db="EMBL/GenBank/DDBJ databases">
        <title>Chromosome-level Genome Assembly of mud carp (Cirrhinus molitorella).</title>
        <authorList>
            <person name="Liu H."/>
        </authorList>
    </citation>
    <scope>NUCLEOTIDE SEQUENCE</scope>
    <source>
        <strain evidence="1">Prfri</strain>
        <tissue evidence="1">Muscle</tissue>
    </source>
</reference>
<dbReference type="AlphaFoldDB" id="A0AA88U1C5"/>
<name>A0AA88U1C5_9TELE</name>
<proteinExistence type="predicted"/>
<organism evidence="1 2">
    <name type="scientific">Cirrhinus molitorella</name>
    <name type="common">mud carp</name>
    <dbReference type="NCBI Taxonomy" id="172907"/>
    <lineage>
        <taxon>Eukaryota</taxon>
        <taxon>Metazoa</taxon>
        <taxon>Chordata</taxon>
        <taxon>Craniata</taxon>
        <taxon>Vertebrata</taxon>
        <taxon>Euteleostomi</taxon>
        <taxon>Actinopterygii</taxon>
        <taxon>Neopterygii</taxon>
        <taxon>Teleostei</taxon>
        <taxon>Ostariophysi</taxon>
        <taxon>Cypriniformes</taxon>
        <taxon>Cyprinidae</taxon>
        <taxon>Labeoninae</taxon>
        <taxon>Labeonini</taxon>
        <taxon>Cirrhinus</taxon>
    </lineage>
</organism>
<dbReference type="Proteomes" id="UP001187343">
    <property type="component" value="Unassembled WGS sequence"/>
</dbReference>
<evidence type="ECO:0000313" key="2">
    <source>
        <dbReference type="Proteomes" id="UP001187343"/>
    </source>
</evidence>